<evidence type="ECO:0000256" key="1">
    <source>
        <dbReference type="SAM" id="Phobius"/>
    </source>
</evidence>
<organism evidence="2 3">
    <name type="scientific">Acidocella aromatica</name>
    <dbReference type="NCBI Taxonomy" id="1303579"/>
    <lineage>
        <taxon>Bacteria</taxon>
        <taxon>Pseudomonadati</taxon>
        <taxon>Pseudomonadota</taxon>
        <taxon>Alphaproteobacteria</taxon>
        <taxon>Acetobacterales</taxon>
        <taxon>Acidocellaceae</taxon>
        <taxon>Acidocella</taxon>
    </lineage>
</organism>
<reference evidence="2 3" key="1">
    <citation type="submission" date="2020-08" db="EMBL/GenBank/DDBJ databases">
        <title>Genomic Encyclopedia of Type Strains, Phase IV (KMG-IV): sequencing the most valuable type-strain genomes for metagenomic binning, comparative biology and taxonomic classification.</title>
        <authorList>
            <person name="Goeker M."/>
        </authorList>
    </citation>
    <scope>NUCLEOTIDE SEQUENCE [LARGE SCALE GENOMIC DNA]</scope>
    <source>
        <strain evidence="2 3">DSM 27026</strain>
    </source>
</reference>
<name>A0A840VA85_9PROT</name>
<dbReference type="EMBL" id="JACHFJ010000003">
    <property type="protein sequence ID" value="MBB5372683.1"/>
    <property type="molecule type" value="Genomic_DNA"/>
</dbReference>
<comment type="caution">
    <text evidence="2">The sequence shown here is derived from an EMBL/GenBank/DDBJ whole genome shotgun (WGS) entry which is preliminary data.</text>
</comment>
<keyword evidence="3" id="KW-1185">Reference proteome</keyword>
<evidence type="ECO:0000313" key="2">
    <source>
        <dbReference type="EMBL" id="MBB5372683.1"/>
    </source>
</evidence>
<proteinExistence type="predicted"/>
<keyword evidence="1" id="KW-1133">Transmembrane helix</keyword>
<gene>
    <name evidence="2" type="ORF">HNP71_000934</name>
</gene>
<sequence>MLGDLEGFIIFIPFIYLGVLGVAYLATRNKFP</sequence>
<dbReference type="Proteomes" id="UP000553706">
    <property type="component" value="Unassembled WGS sequence"/>
</dbReference>
<keyword evidence="1" id="KW-0812">Transmembrane</keyword>
<dbReference type="AlphaFoldDB" id="A0A840VA85"/>
<accession>A0A840VA85</accession>
<feature type="transmembrane region" description="Helical" evidence="1">
    <location>
        <begin position="6"/>
        <end position="26"/>
    </location>
</feature>
<protein>
    <submittedName>
        <fullName evidence="2">Uncharacterized protein</fullName>
    </submittedName>
</protein>
<evidence type="ECO:0000313" key="3">
    <source>
        <dbReference type="Proteomes" id="UP000553706"/>
    </source>
</evidence>
<keyword evidence="1" id="KW-0472">Membrane</keyword>